<keyword evidence="1 6" id="KW-0963">Cytoplasm</keyword>
<evidence type="ECO:0000313" key="9">
    <source>
        <dbReference type="Proteomes" id="UP000269692"/>
    </source>
</evidence>
<dbReference type="RefSeq" id="WP_121624503.1">
    <property type="nucleotide sequence ID" value="NZ_JACIIW010000005.1"/>
</dbReference>
<keyword evidence="5 6" id="KW-0949">S-adenosyl-L-methionine</keyword>
<dbReference type="Gene3D" id="3.40.50.150">
    <property type="entry name" value="Vaccinia Virus protein VP39"/>
    <property type="match status" value="1"/>
</dbReference>
<comment type="function">
    <text evidence="6">Specifically methylates the N7 position of guanine in position 527 of 16S rRNA.</text>
</comment>
<evidence type="ECO:0000256" key="4">
    <source>
        <dbReference type="ARBA" id="ARBA00022679"/>
    </source>
</evidence>
<feature type="binding site" evidence="6">
    <location>
        <position position="73"/>
    </location>
    <ligand>
        <name>S-adenosyl-L-methionine</name>
        <dbReference type="ChEBI" id="CHEBI:59789"/>
    </ligand>
</feature>
<comment type="similarity">
    <text evidence="6">Belongs to the methyltransferase superfamily. RNA methyltransferase RsmG family.</text>
</comment>
<dbReference type="InterPro" id="IPR003682">
    <property type="entry name" value="rRNA_ssu_MeTfrase_G"/>
</dbReference>
<dbReference type="PANTHER" id="PTHR31760:SF0">
    <property type="entry name" value="S-ADENOSYL-L-METHIONINE-DEPENDENT METHYLTRANSFERASES SUPERFAMILY PROTEIN"/>
    <property type="match status" value="1"/>
</dbReference>
<evidence type="ECO:0000256" key="2">
    <source>
        <dbReference type="ARBA" id="ARBA00022552"/>
    </source>
</evidence>
<feature type="region of interest" description="Disordered" evidence="7">
    <location>
        <begin position="213"/>
        <end position="245"/>
    </location>
</feature>
<evidence type="ECO:0000256" key="7">
    <source>
        <dbReference type="SAM" id="MobiDB-lite"/>
    </source>
</evidence>
<dbReference type="AlphaFoldDB" id="A0A3L7A551"/>
<dbReference type="GO" id="GO:0005829">
    <property type="term" value="C:cytosol"/>
    <property type="evidence" value="ECO:0007669"/>
    <property type="project" value="TreeGrafter"/>
</dbReference>
<comment type="catalytic activity">
    <reaction evidence="6">
        <text>guanosine(527) in 16S rRNA + S-adenosyl-L-methionine = N(7)-methylguanosine(527) in 16S rRNA + S-adenosyl-L-homocysteine</text>
        <dbReference type="Rhea" id="RHEA:42732"/>
        <dbReference type="Rhea" id="RHEA-COMP:10209"/>
        <dbReference type="Rhea" id="RHEA-COMP:10210"/>
        <dbReference type="ChEBI" id="CHEBI:57856"/>
        <dbReference type="ChEBI" id="CHEBI:59789"/>
        <dbReference type="ChEBI" id="CHEBI:74269"/>
        <dbReference type="ChEBI" id="CHEBI:74480"/>
        <dbReference type="EC" id="2.1.1.170"/>
    </reaction>
</comment>
<feature type="binding site" evidence="6">
    <location>
        <begin position="126"/>
        <end position="127"/>
    </location>
    <ligand>
        <name>S-adenosyl-L-methionine</name>
        <dbReference type="ChEBI" id="CHEBI:59789"/>
    </ligand>
</feature>
<dbReference type="NCBIfam" id="TIGR00138">
    <property type="entry name" value="rsmG_gidB"/>
    <property type="match status" value="1"/>
</dbReference>
<sequence>MVEERGKAAVAARVSRETCARLETIAALLAKWQKTLNLISPATLPDLWERHIADSLQLVNHVPATARRWVDLGSGGGFPGLVAAAVMAEREGARVVLVESDTRKAAFLREAARHAALPVEVAARRIEDVSATLAPGTDVVSARALAPLPKLLDLAAPFLAAGALGLFPKGRDAERELTEARKGWTLDIDLAPSLSDPDGRILVVRSARREAPVVDAGLDTTRQAPARPAPARQASARHRAPRNRP</sequence>
<dbReference type="EC" id="2.1.1.170" evidence="6"/>
<evidence type="ECO:0000256" key="3">
    <source>
        <dbReference type="ARBA" id="ARBA00022603"/>
    </source>
</evidence>
<evidence type="ECO:0000256" key="6">
    <source>
        <dbReference type="HAMAP-Rule" id="MF_00074"/>
    </source>
</evidence>
<dbReference type="GO" id="GO:0070043">
    <property type="term" value="F:rRNA (guanine-N7-)-methyltransferase activity"/>
    <property type="evidence" value="ECO:0007669"/>
    <property type="project" value="UniProtKB-UniRule"/>
</dbReference>
<feature type="binding site" evidence="6">
    <location>
        <position position="143"/>
    </location>
    <ligand>
        <name>S-adenosyl-L-methionine</name>
        <dbReference type="ChEBI" id="CHEBI:59789"/>
    </ligand>
</feature>
<dbReference type="EMBL" id="RCTF01000015">
    <property type="protein sequence ID" value="RLP75429.1"/>
    <property type="molecule type" value="Genomic_DNA"/>
</dbReference>
<keyword evidence="3 6" id="KW-0489">Methyltransferase</keyword>
<feature type="compositionally biased region" description="Basic residues" evidence="7">
    <location>
        <begin position="235"/>
        <end position="245"/>
    </location>
</feature>
<comment type="caution">
    <text evidence="8">The sequence shown here is derived from an EMBL/GenBank/DDBJ whole genome shotgun (WGS) entry which is preliminary data.</text>
</comment>
<dbReference type="SUPFAM" id="SSF53335">
    <property type="entry name" value="S-adenosyl-L-methionine-dependent methyltransferases"/>
    <property type="match status" value="1"/>
</dbReference>
<proteinExistence type="inferred from homology"/>
<dbReference type="OrthoDB" id="9808773at2"/>
<feature type="compositionally biased region" description="Low complexity" evidence="7">
    <location>
        <begin position="222"/>
        <end position="234"/>
    </location>
</feature>
<dbReference type="PANTHER" id="PTHR31760">
    <property type="entry name" value="S-ADENOSYL-L-METHIONINE-DEPENDENT METHYLTRANSFERASES SUPERFAMILY PROTEIN"/>
    <property type="match status" value="1"/>
</dbReference>
<evidence type="ECO:0000313" key="8">
    <source>
        <dbReference type="EMBL" id="RLP75429.1"/>
    </source>
</evidence>
<comment type="subcellular location">
    <subcellularLocation>
        <location evidence="6">Cytoplasm</location>
    </subcellularLocation>
</comment>
<feature type="binding site" evidence="6">
    <location>
        <position position="78"/>
    </location>
    <ligand>
        <name>S-adenosyl-L-methionine</name>
        <dbReference type="ChEBI" id="CHEBI:59789"/>
    </ligand>
</feature>
<evidence type="ECO:0000256" key="1">
    <source>
        <dbReference type="ARBA" id="ARBA00022490"/>
    </source>
</evidence>
<dbReference type="InterPro" id="IPR029063">
    <property type="entry name" value="SAM-dependent_MTases_sf"/>
</dbReference>
<gene>
    <name evidence="6 8" type="primary">rsmG</name>
    <name evidence="8" type="ORF">D9R14_16830</name>
</gene>
<name>A0A3L7A551_9HYPH</name>
<keyword evidence="2 6" id="KW-0698">rRNA processing</keyword>
<organism evidence="8 9">
    <name type="scientific">Xanthobacter tagetidis</name>
    <dbReference type="NCBI Taxonomy" id="60216"/>
    <lineage>
        <taxon>Bacteria</taxon>
        <taxon>Pseudomonadati</taxon>
        <taxon>Pseudomonadota</taxon>
        <taxon>Alphaproteobacteria</taxon>
        <taxon>Hyphomicrobiales</taxon>
        <taxon>Xanthobacteraceae</taxon>
        <taxon>Xanthobacter</taxon>
    </lineage>
</organism>
<dbReference type="Pfam" id="PF02527">
    <property type="entry name" value="GidB"/>
    <property type="match status" value="1"/>
</dbReference>
<dbReference type="HAMAP" id="MF_00074">
    <property type="entry name" value="16SrRNA_methyltr_G"/>
    <property type="match status" value="1"/>
</dbReference>
<accession>A0A3L7A551</accession>
<keyword evidence="4 6" id="KW-0808">Transferase</keyword>
<dbReference type="Proteomes" id="UP000269692">
    <property type="component" value="Unassembled WGS sequence"/>
</dbReference>
<comment type="caution">
    <text evidence="6">Lacks conserved residue(s) required for the propagation of feature annotation.</text>
</comment>
<keyword evidence="9" id="KW-1185">Reference proteome</keyword>
<reference evidence="8 9" key="1">
    <citation type="submission" date="2018-10" db="EMBL/GenBank/DDBJ databases">
        <title>Xanthobacter tagetidis genome sequencing and assembly.</title>
        <authorList>
            <person name="Maclea K.S."/>
            <person name="Goen A.E."/>
            <person name="Fatima S.A."/>
        </authorList>
    </citation>
    <scope>NUCLEOTIDE SEQUENCE [LARGE SCALE GENOMIC DNA]</scope>
    <source>
        <strain evidence="8 9">ATCC 700314</strain>
    </source>
</reference>
<dbReference type="CDD" id="cd02440">
    <property type="entry name" value="AdoMet_MTases"/>
    <property type="match status" value="1"/>
</dbReference>
<protein>
    <recommendedName>
        <fullName evidence="6">Ribosomal RNA small subunit methyltransferase G</fullName>
        <ecNumber evidence="6">2.1.1.170</ecNumber>
    </recommendedName>
    <alternativeName>
        <fullName evidence="6">16S rRNA 7-methylguanosine methyltransferase</fullName>
        <shortName evidence="6">16S rRNA m7G methyltransferase</shortName>
    </alternativeName>
</protein>
<evidence type="ECO:0000256" key="5">
    <source>
        <dbReference type="ARBA" id="ARBA00022691"/>
    </source>
</evidence>